<dbReference type="PANTHER" id="PTHR43808:SF8">
    <property type="entry name" value="PEPTIDASE M20 DIMERISATION DOMAIN-CONTAINING PROTEIN"/>
    <property type="match status" value="1"/>
</dbReference>
<comment type="similarity">
    <text evidence="6">Belongs to the peptidase M28 family.</text>
</comment>
<evidence type="ECO:0000256" key="5">
    <source>
        <dbReference type="ARBA" id="ARBA00022833"/>
    </source>
</evidence>
<dbReference type="PANTHER" id="PTHR43808">
    <property type="entry name" value="ACETYLORNITHINE DEACETYLASE"/>
    <property type="match status" value="1"/>
</dbReference>
<keyword evidence="3 6" id="KW-0479">Metal-binding</keyword>
<evidence type="ECO:0000313" key="9">
    <source>
        <dbReference type="EMBL" id="OQO08911.1"/>
    </source>
</evidence>
<dbReference type="InterPro" id="IPR001261">
    <property type="entry name" value="ArgE/DapE_CS"/>
</dbReference>
<evidence type="ECO:0000259" key="7">
    <source>
        <dbReference type="Pfam" id="PF04389"/>
    </source>
</evidence>
<keyword evidence="6" id="KW-0732">Signal</keyword>
<evidence type="ECO:0000256" key="4">
    <source>
        <dbReference type="ARBA" id="ARBA00022801"/>
    </source>
</evidence>
<accession>A0A1V8TCD9</accession>
<dbReference type="InterPro" id="IPR011650">
    <property type="entry name" value="Peptidase_M20_dimer"/>
</dbReference>
<dbReference type="InterPro" id="IPR050072">
    <property type="entry name" value="Peptidase_M20A"/>
</dbReference>
<gene>
    <name evidence="9" type="ORF">B0A48_05801</name>
</gene>
<comment type="similarity">
    <text evidence="2">Belongs to the peptidase M20A family.</text>
</comment>
<dbReference type="EMBL" id="NAJO01000011">
    <property type="protein sequence ID" value="OQO08911.1"/>
    <property type="molecule type" value="Genomic_DNA"/>
</dbReference>
<dbReference type="PROSITE" id="PS00759">
    <property type="entry name" value="ARGE_DAPE_CPG2_2"/>
    <property type="match status" value="1"/>
</dbReference>
<dbReference type="SUPFAM" id="SSF53187">
    <property type="entry name" value="Zn-dependent exopeptidases"/>
    <property type="match status" value="1"/>
</dbReference>
<dbReference type="Gene3D" id="3.30.70.360">
    <property type="match status" value="1"/>
</dbReference>
<comment type="cofactor">
    <cofactor evidence="1">
        <name>Zn(2+)</name>
        <dbReference type="ChEBI" id="CHEBI:29105"/>
    </cofactor>
</comment>
<dbReference type="STRING" id="1507870.A0A1V8TCD9"/>
<keyword evidence="6" id="KW-0645">Protease</keyword>
<dbReference type="GO" id="GO:0046872">
    <property type="term" value="F:metal ion binding"/>
    <property type="evidence" value="ECO:0007669"/>
    <property type="project" value="UniProtKB-KW"/>
</dbReference>
<dbReference type="Pfam" id="PF07687">
    <property type="entry name" value="M20_dimer"/>
    <property type="match status" value="1"/>
</dbReference>
<feature type="domain" description="Peptidase M20 dimerisation" evidence="8">
    <location>
        <begin position="204"/>
        <end position="310"/>
    </location>
</feature>
<evidence type="ECO:0000259" key="8">
    <source>
        <dbReference type="Pfam" id="PF07687"/>
    </source>
</evidence>
<dbReference type="InterPro" id="IPR036264">
    <property type="entry name" value="Bact_exopeptidase_dim_dom"/>
</dbReference>
<dbReference type="PROSITE" id="PS00758">
    <property type="entry name" value="ARGE_DAPE_CPG2_1"/>
    <property type="match status" value="1"/>
</dbReference>
<dbReference type="Pfam" id="PF04389">
    <property type="entry name" value="Peptidase_M28"/>
    <property type="match status" value="1"/>
</dbReference>
<dbReference type="SUPFAM" id="SSF55031">
    <property type="entry name" value="Bacterial exopeptidase dimerisation domain"/>
    <property type="match status" value="1"/>
</dbReference>
<keyword evidence="4 6" id="KW-0378">Hydrolase</keyword>
<evidence type="ECO:0000256" key="1">
    <source>
        <dbReference type="ARBA" id="ARBA00001947"/>
    </source>
</evidence>
<reference evidence="10" key="1">
    <citation type="submission" date="2017-03" db="EMBL/GenBank/DDBJ databases">
        <title>Genomes of endolithic fungi from Antarctica.</title>
        <authorList>
            <person name="Coleine C."/>
            <person name="Masonjones S."/>
            <person name="Stajich J.E."/>
        </authorList>
    </citation>
    <scope>NUCLEOTIDE SEQUENCE [LARGE SCALE GENOMIC DNA]</scope>
    <source>
        <strain evidence="10">CCFEE 5527</strain>
    </source>
</reference>
<evidence type="ECO:0000256" key="3">
    <source>
        <dbReference type="ARBA" id="ARBA00022723"/>
    </source>
</evidence>
<dbReference type="GO" id="GO:0016787">
    <property type="term" value="F:hydrolase activity"/>
    <property type="evidence" value="ECO:0007669"/>
    <property type="project" value="UniProtKB-KW"/>
</dbReference>
<dbReference type="InterPro" id="IPR007484">
    <property type="entry name" value="Peptidase_M28"/>
</dbReference>
<feature type="signal peptide" evidence="6">
    <location>
        <begin position="1"/>
        <end position="21"/>
    </location>
</feature>
<feature type="domain" description="Peptidase M28" evidence="7">
    <location>
        <begin position="96"/>
        <end position="180"/>
    </location>
</feature>
<evidence type="ECO:0000256" key="6">
    <source>
        <dbReference type="RuleBase" id="RU361240"/>
    </source>
</evidence>
<dbReference type="AlphaFoldDB" id="A0A1V8TCD9"/>
<name>A0A1V8TCD9_9PEZI</name>
<keyword evidence="5 6" id="KW-0862">Zinc</keyword>
<keyword evidence="10" id="KW-1185">Reference proteome</keyword>
<evidence type="ECO:0000313" key="10">
    <source>
        <dbReference type="Proteomes" id="UP000192596"/>
    </source>
</evidence>
<protein>
    <recommendedName>
        <fullName evidence="6">Peptide hydrolase</fullName>
        <ecNumber evidence="6">3.4.-.-</ecNumber>
    </recommendedName>
</protein>
<sequence>MHLPFSAILTAGAFFQSSVFAKTQQVQDVLASDLSYNHLHLTYDLLAFHKNLTQIESISGNEHDVGVWLTKSLQSQGYSVQSQPLGGKPPRFNLLAWPGKKRETRVLLSSHIDTVPPFWPYTHNATTGVITGRGSVDAKGSVATQVLALNGLLESREVSPDDVSLLFVVGEEVGGSGARAANDLNLRPRTIIFGEPTDNKLCCGHKGNLGVTIRAKGKAAHSGYPWLGRSANEVLIAALSGLMKMVKGLPTSETFGETTMNIGKMTGGVAANVIPESASASLAFRIAKGTPAMIKEHTLGAVEQSVAAFLEKGMRWEDVIDVVFTSEGYGPIVIDADVPGFESITVNYGTDIPNFDKTVEGQKRYLYGPGSILVAHSDHEAVTERELVNAVDGYKTLILHAMIAYGGKEIPDGMFSEPGR</sequence>
<dbReference type="InParanoid" id="A0A1V8TCD9"/>
<comment type="caution">
    <text evidence="9">The sequence shown here is derived from an EMBL/GenBank/DDBJ whole genome shotgun (WGS) entry which is preliminary data.</text>
</comment>
<dbReference type="CDD" id="cd05652">
    <property type="entry name" value="M20_ArgE_DapE-like_fungal"/>
    <property type="match status" value="1"/>
</dbReference>
<evidence type="ECO:0000256" key="2">
    <source>
        <dbReference type="ARBA" id="ARBA00006247"/>
    </source>
</evidence>
<proteinExistence type="inferred from homology"/>
<organism evidence="9 10">
    <name type="scientific">Cryoendolithus antarcticus</name>
    <dbReference type="NCBI Taxonomy" id="1507870"/>
    <lineage>
        <taxon>Eukaryota</taxon>
        <taxon>Fungi</taxon>
        <taxon>Dikarya</taxon>
        <taxon>Ascomycota</taxon>
        <taxon>Pezizomycotina</taxon>
        <taxon>Dothideomycetes</taxon>
        <taxon>Dothideomycetidae</taxon>
        <taxon>Cladosporiales</taxon>
        <taxon>Cladosporiaceae</taxon>
        <taxon>Cryoendolithus</taxon>
    </lineage>
</organism>
<dbReference type="Gene3D" id="3.40.630.10">
    <property type="entry name" value="Zn peptidases"/>
    <property type="match status" value="1"/>
</dbReference>
<feature type="chain" id="PRO_5045008809" description="Peptide hydrolase" evidence="6">
    <location>
        <begin position="22"/>
        <end position="420"/>
    </location>
</feature>
<dbReference type="Proteomes" id="UP000192596">
    <property type="component" value="Unassembled WGS sequence"/>
</dbReference>
<dbReference type="EC" id="3.4.-.-" evidence="6"/>
<dbReference type="OrthoDB" id="3064516at2759"/>